<name>A0A2V1D239_9PLEO</name>
<dbReference type="InterPro" id="IPR011613">
    <property type="entry name" value="GH15-like"/>
</dbReference>
<dbReference type="InterPro" id="IPR008291">
    <property type="entry name" value="Glucoamylase_SBD"/>
</dbReference>
<dbReference type="InterPro" id="IPR046966">
    <property type="entry name" value="Glucoamylase_active_site"/>
</dbReference>
<evidence type="ECO:0000256" key="8">
    <source>
        <dbReference type="ARBA" id="ARBA00023326"/>
    </source>
</evidence>
<dbReference type="PRINTS" id="PR00736">
    <property type="entry name" value="GLHYDRLASE15"/>
</dbReference>
<evidence type="ECO:0000256" key="6">
    <source>
        <dbReference type="ARBA" id="ARBA00023277"/>
    </source>
</evidence>
<evidence type="ECO:0000256" key="7">
    <source>
        <dbReference type="ARBA" id="ARBA00023295"/>
    </source>
</evidence>
<gene>
    <name evidence="14" type="ORF">DM02DRAFT_299834</name>
</gene>
<keyword evidence="5" id="KW-0325">Glycoprotein</keyword>
<dbReference type="PROSITE" id="PS51166">
    <property type="entry name" value="CBM20"/>
    <property type="match status" value="1"/>
</dbReference>
<dbReference type="SMART" id="SM01065">
    <property type="entry name" value="CBM_2"/>
    <property type="match status" value="1"/>
</dbReference>
<dbReference type="InterPro" id="IPR012341">
    <property type="entry name" value="6hp_glycosidase-like_sf"/>
</dbReference>
<dbReference type="AlphaFoldDB" id="A0A2V1D239"/>
<evidence type="ECO:0000313" key="14">
    <source>
        <dbReference type="EMBL" id="PVH92110.1"/>
    </source>
</evidence>
<dbReference type="PANTHER" id="PTHR31616:SF12">
    <property type="entry name" value="GLUCOAMYLASE"/>
    <property type="match status" value="1"/>
</dbReference>
<protein>
    <recommendedName>
        <fullName evidence="9">Glucoamylase</fullName>
        <ecNumber evidence="9">3.2.1.3</ecNumber>
    </recommendedName>
    <alternativeName>
        <fullName evidence="9">1,4-alpha-D-glucan glucohydrolase</fullName>
    </alternativeName>
    <alternativeName>
        <fullName evidence="9">Glucan 1,4-alpha-glucosidase</fullName>
    </alternativeName>
</protein>
<evidence type="ECO:0000256" key="9">
    <source>
        <dbReference type="PIRNR" id="PIRNR001031"/>
    </source>
</evidence>
<dbReference type="PIRSF" id="PIRSF001031">
    <property type="entry name" value="Glu-a-glcsd_SBD"/>
    <property type="match status" value="1"/>
</dbReference>
<feature type="domain" description="CBM20" evidence="13">
    <location>
        <begin position="522"/>
        <end position="635"/>
    </location>
</feature>
<comment type="catalytic activity">
    <reaction evidence="1 9">
        <text>Hydrolysis of terminal (1-&gt;4)-linked alpha-D-glucose residues successively from non-reducing ends of the chains with release of beta-D-glucose.</text>
        <dbReference type="EC" id="3.2.1.3"/>
    </reaction>
</comment>
<dbReference type="SUPFAM" id="SSF48208">
    <property type="entry name" value="Six-hairpin glycosidases"/>
    <property type="match status" value="1"/>
</dbReference>
<keyword evidence="4 9" id="KW-0378">Hydrolase</keyword>
<dbReference type="GO" id="GO:2001070">
    <property type="term" value="F:starch binding"/>
    <property type="evidence" value="ECO:0007669"/>
    <property type="project" value="InterPro"/>
</dbReference>
<keyword evidence="7 9" id="KW-0326">Glycosidase</keyword>
<organism evidence="14 15">
    <name type="scientific">Periconia macrospinosa</name>
    <dbReference type="NCBI Taxonomy" id="97972"/>
    <lineage>
        <taxon>Eukaryota</taxon>
        <taxon>Fungi</taxon>
        <taxon>Dikarya</taxon>
        <taxon>Ascomycota</taxon>
        <taxon>Pezizomycotina</taxon>
        <taxon>Dothideomycetes</taxon>
        <taxon>Pleosporomycetidae</taxon>
        <taxon>Pleosporales</taxon>
        <taxon>Massarineae</taxon>
        <taxon>Periconiaceae</taxon>
        <taxon>Periconia</taxon>
    </lineage>
</organism>
<feature type="active site" description="Proton donor" evidence="10">
    <location>
        <position position="219"/>
    </location>
</feature>
<keyword evidence="6 9" id="KW-0119">Carbohydrate metabolism</keyword>
<dbReference type="InterPro" id="IPR013783">
    <property type="entry name" value="Ig-like_fold"/>
</dbReference>
<feature type="binding site" evidence="11">
    <location>
        <position position="160"/>
    </location>
    <ligand>
        <name>substrate</name>
    </ligand>
</feature>
<evidence type="ECO:0000259" key="13">
    <source>
        <dbReference type="PROSITE" id="PS51166"/>
    </source>
</evidence>
<dbReference type="GO" id="GO:0000324">
    <property type="term" value="C:fungal-type vacuole"/>
    <property type="evidence" value="ECO:0007669"/>
    <property type="project" value="TreeGrafter"/>
</dbReference>
<dbReference type="InterPro" id="IPR002044">
    <property type="entry name" value="CBM20"/>
</dbReference>
<evidence type="ECO:0000256" key="2">
    <source>
        <dbReference type="ARBA" id="ARBA00006188"/>
    </source>
</evidence>
<feature type="active site" description="Proton acceptor" evidence="10">
    <location>
        <position position="216"/>
    </location>
</feature>
<evidence type="ECO:0000256" key="3">
    <source>
        <dbReference type="ARBA" id="ARBA00022729"/>
    </source>
</evidence>
<evidence type="ECO:0000256" key="5">
    <source>
        <dbReference type="ARBA" id="ARBA00023180"/>
    </source>
</evidence>
<reference evidence="14 15" key="1">
    <citation type="journal article" date="2018" name="Sci. Rep.">
        <title>Comparative genomics provides insights into the lifestyle and reveals functional heterogeneity of dark septate endophytic fungi.</title>
        <authorList>
            <person name="Knapp D.G."/>
            <person name="Nemeth J.B."/>
            <person name="Barry K."/>
            <person name="Hainaut M."/>
            <person name="Henrissat B."/>
            <person name="Johnson J."/>
            <person name="Kuo A."/>
            <person name="Lim J.H.P."/>
            <person name="Lipzen A."/>
            <person name="Nolan M."/>
            <person name="Ohm R.A."/>
            <person name="Tamas L."/>
            <person name="Grigoriev I.V."/>
            <person name="Spatafora J.W."/>
            <person name="Nagy L.G."/>
            <person name="Kovacs G.M."/>
        </authorList>
    </citation>
    <scope>NUCLEOTIDE SEQUENCE [LARGE SCALE GENOMIC DNA]</scope>
    <source>
        <strain evidence="14 15">DSE2036</strain>
    </source>
</reference>
<dbReference type="Proteomes" id="UP000244855">
    <property type="component" value="Unassembled WGS sequence"/>
</dbReference>
<dbReference type="EC" id="3.2.1.3" evidence="9"/>
<accession>A0A2V1D239</accession>
<evidence type="ECO:0000313" key="15">
    <source>
        <dbReference type="Proteomes" id="UP000244855"/>
    </source>
</evidence>
<dbReference type="InterPro" id="IPR000165">
    <property type="entry name" value="Glucoamylase"/>
</dbReference>
<sequence length="635" mass="67879">MILSSASVVAFGASLLVVSAAGSPARGSSLSGANIKRDAALDDWISREEPTSYAGILANIGEAGERSYRADRGLLLASPSTVDPDYFYTWTRDSALTFKALVDRFFVTKDGILQIHINDYIAAQARLQPVSNPSGTLLPDGSGLGEPKFQPNGTAFTGSWGRPQRDGPALRATALITYGKWLLSNGHRDAAANNVWPIVANDLAYVAQYWNETGFDLWEEVRGSSFFTSAAQHRALVEGSSFAASIGSSCAACDSQAPKILCFLQTYWNGEYIVSNTNIGTGNSPRSGKDVNSILTTLTTFDPLSPTCSDITYQPCSHKALANHKVVTDAFRSLYALNANISVDAGVAVGRYPEDVYYGGNPWYLATLAAAEQLYLAHAQITRHATLSITSVDIAFWKALDAANAAEGTFPASSQTFTALTSALKAYADSYVAVAQKYTPEPYGALAEQFERSTGAPLSAKDLTWSYAAFLTTIAARDGELPGSWGAANISSVPPETCVGGGVAGTYTAPPTNLTWPDVVNCPVIDDLHVTFNVLTRTVVGQDIFVVGNVPALGNWNVDGAVKLQAMRYREADFPLWFGGVELARGQRVEYKYIRKDGGAGNESSVVWEDGANRVVEVQVQGPGCRDAIAVGDQW</sequence>
<dbReference type="GO" id="GO:0000272">
    <property type="term" value="P:polysaccharide catabolic process"/>
    <property type="evidence" value="ECO:0007669"/>
    <property type="project" value="UniProtKB-KW"/>
</dbReference>
<dbReference type="PROSITE" id="PS00820">
    <property type="entry name" value="GLUCOAMYLASE"/>
    <property type="match status" value="1"/>
</dbReference>
<feature type="chain" id="PRO_5016090465" description="Glucoamylase" evidence="12">
    <location>
        <begin position="22"/>
        <end position="635"/>
    </location>
</feature>
<evidence type="ECO:0000256" key="10">
    <source>
        <dbReference type="PIRSR" id="PIRSR001031-1"/>
    </source>
</evidence>
<feature type="signal peptide" evidence="12">
    <location>
        <begin position="1"/>
        <end position="21"/>
    </location>
</feature>
<keyword evidence="15" id="KW-1185">Reference proteome</keyword>
<dbReference type="InterPro" id="IPR013784">
    <property type="entry name" value="Carb-bd-like_fold"/>
</dbReference>
<evidence type="ECO:0000256" key="1">
    <source>
        <dbReference type="ARBA" id="ARBA00001863"/>
    </source>
</evidence>
<dbReference type="SUPFAM" id="SSF49452">
    <property type="entry name" value="Starch-binding domain-like"/>
    <property type="match status" value="1"/>
</dbReference>
<proteinExistence type="inferred from homology"/>
<evidence type="ECO:0000256" key="4">
    <source>
        <dbReference type="ARBA" id="ARBA00022801"/>
    </source>
</evidence>
<dbReference type="InterPro" id="IPR008928">
    <property type="entry name" value="6-hairpin_glycosidase_sf"/>
</dbReference>
<dbReference type="OrthoDB" id="6123450at2759"/>
<dbReference type="GO" id="GO:0004339">
    <property type="term" value="F:glucan 1,4-alpha-glucosidase activity"/>
    <property type="evidence" value="ECO:0007669"/>
    <property type="project" value="UniProtKB-EC"/>
</dbReference>
<dbReference type="Gene3D" id="1.50.10.10">
    <property type="match status" value="1"/>
</dbReference>
<dbReference type="Pfam" id="PF00723">
    <property type="entry name" value="Glyco_hydro_15"/>
    <property type="match status" value="1"/>
</dbReference>
<comment type="similarity">
    <text evidence="2 9">Belongs to the glycosyl hydrolase 15 family.</text>
</comment>
<dbReference type="Gene3D" id="2.60.40.10">
    <property type="entry name" value="Immunoglobulins"/>
    <property type="match status" value="1"/>
</dbReference>
<dbReference type="PANTHER" id="PTHR31616">
    <property type="entry name" value="TREHALASE"/>
    <property type="match status" value="1"/>
</dbReference>
<keyword evidence="3 12" id="KW-0732">Signal</keyword>
<evidence type="ECO:0000256" key="12">
    <source>
        <dbReference type="SAM" id="SignalP"/>
    </source>
</evidence>
<dbReference type="Pfam" id="PF00686">
    <property type="entry name" value="CBM_20"/>
    <property type="match status" value="1"/>
</dbReference>
<dbReference type="STRING" id="97972.A0A2V1D239"/>
<dbReference type="FunFam" id="1.50.10.10:FF:000018">
    <property type="entry name" value="Glucoamylase"/>
    <property type="match status" value="1"/>
</dbReference>
<dbReference type="EMBL" id="KZ805722">
    <property type="protein sequence ID" value="PVH92110.1"/>
    <property type="molecule type" value="Genomic_DNA"/>
</dbReference>
<evidence type="ECO:0000256" key="11">
    <source>
        <dbReference type="PIRSR" id="PIRSR001031-2"/>
    </source>
</evidence>
<keyword evidence="8 9" id="KW-0624">Polysaccharide degradation</keyword>